<dbReference type="Proteomes" id="UP001156215">
    <property type="component" value="Chromosome"/>
</dbReference>
<reference evidence="1" key="1">
    <citation type="journal article" date="2022" name="Front. Microbiol.">
        <title>New perspectives on an old grouping: The genomic and phenotypic variability of Oxalobacter formigenes and the implications for calcium oxalate stone prevention.</title>
        <authorList>
            <person name="Chmiel J.A."/>
            <person name="Carr C."/>
            <person name="Stuivenberg G.A."/>
            <person name="Venema R."/>
            <person name="Chanyi R.M."/>
            <person name="Al K.F."/>
            <person name="Giguere D."/>
            <person name="Say H."/>
            <person name="Akouris P.P."/>
            <person name="Dominguez Romero S.A."/>
            <person name="Kwong A."/>
            <person name="Tai V."/>
            <person name="Koval S.F."/>
            <person name="Razvi H."/>
            <person name="Bjazevic J."/>
            <person name="Burton J.P."/>
        </authorList>
    </citation>
    <scope>NUCLEOTIDE SEQUENCE</scope>
    <source>
        <strain evidence="1">WoOx3</strain>
    </source>
</reference>
<name>A0A9E9P3T9_9BURK</name>
<evidence type="ECO:0000313" key="2">
    <source>
        <dbReference type="Proteomes" id="UP001156215"/>
    </source>
</evidence>
<dbReference type="KEGG" id="ovb:NB640_02795"/>
<dbReference type="EMBL" id="CP098242">
    <property type="protein sequence ID" value="WAW10605.1"/>
    <property type="molecule type" value="Genomic_DNA"/>
</dbReference>
<dbReference type="AlphaFoldDB" id="A0A9E9P3T9"/>
<proteinExistence type="predicted"/>
<sequence>MRNKPPYSHPSAIRVPVLKRRKKPKRTRLRKHQLTPLTLTEVVRRILIRVYRQHQVFGVFIINDQLVMSGAAGKRFNSLSTRWPGCFIGAYDRSVSVVDLVDDLKGYFKDGALNVPN</sequence>
<evidence type="ECO:0000313" key="1">
    <source>
        <dbReference type="EMBL" id="WAW10605.1"/>
    </source>
</evidence>
<keyword evidence="2" id="KW-1185">Reference proteome</keyword>
<gene>
    <name evidence="1" type="ORF">NB640_02795</name>
</gene>
<organism evidence="1 2">
    <name type="scientific">Oxalobacter vibrioformis</name>
    <dbReference type="NCBI Taxonomy" id="933080"/>
    <lineage>
        <taxon>Bacteria</taxon>
        <taxon>Pseudomonadati</taxon>
        <taxon>Pseudomonadota</taxon>
        <taxon>Betaproteobacteria</taxon>
        <taxon>Burkholderiales</taxon>
        <taxon>Oxalobacteraceae</taxon>
        <taxon>Oxalobacter</taxon>
    </lineage>
</organism>
<accession>A0A9E9P3T9</accession>
<protein>
    <submittedName>
        <fullName evidence="1">Uncharacterized protein</fullName>
    </submittedName>
</protein>
<dbReference type="RefSeq" id="WP_269309631.1">
    <property type="nucleotide sequence ID" value="NZ_CP098242.1"/>
</dbReference>